<keyword evidence="8" id="KW-0460">Magnesium</keyword>
<dbReference type="PANTHER" id="PTHR15822">
    <property type="entry name" value="TRAF AND TNF RECEPTOR-ASSOCIATED PROTEIN"/>
    <property type="match status" value="1"/>
</dbReference>
<evidence type="ECO:0000256" key="7">
    <source>
        <dbReference type="ARBA" id="ARBA00022801"/>
    </source>
</evidence>
<evidence type="ECO:0000256" key="6">
    <source>
        <dbReference type="ARBA" id="ARBA00022763"/>
    </source>
</evidence>
<evidence type="ECO:0000256" key="9">
    <source>
        <dbReference type="ARBA" id="ARBA00023204"/>
    </source>
</evidence>
<dbReference type="GeneID" id="36556200"/>
<dbReference type="Pfam" id="PF03372">
    <property type="entry name" value="Exo_endo_phos"/>
    <property type="match status" value="1"/>
</dbReference>
<keyword evidence="7" id="KW-0378">Hydrolase</keyword>
<evidence type="ECO:0000256" key="10">
    <source>
        <dbReference type="ARBA" id="ARBA00023242"/>
    </source>
</evidence>
<keyword evidence="6" id="KW-0227">DNA damage</keyword>
<evidence type="ECO:0000256" key="5">
    <source>
        <dbReference type="ARBA" id="ARBA00022723"/>
    </source>
</evidence>
<dbReference type="STRING" id="1392250.A0A2I2GFA7"/>
<dbReference type="AlphaFoldDB" id="A0A2I2GFA7"/>
<organism evidence="12 13">
    <name type="scientific">Aspergillus steynii IBT 23096</name>
    <dbReference type="NCBI Taxonomy" id="1392250"/>
    <lineage>
        <taxon>Eukaryota</taxon>
        <taxon>Fungi</taxon>
        <taxon>Dikarya</taxon>
        <taxon>Ascomycota</taxon>
        <taxon>Pezizomycotina</taxon>
        <taxon>Eurotiomycetes</taxon>
        <taxon>Eurotiomycetidae</taxon>
        <taxon>Eurotiales</taxon>
        <taxon>Aspergillaceae</taxon>
        <taxon>Aspergillus</taxon>
        <taxon>Aspergillus subgen. Circumdati</taxon>
    </lineage>
</organism>
<comment type="cofactor">
    <cofactor evidence="1">
        <name>Mn(2+)</name>
        <dbReference type="ChEBI" id="CHEBI:29035"/>
    </cofactor>
</comment>
<evidence type="ECO:0000259" key="11">
    <source>
        <dbReference type="Pfam" id="PF03372"/>
    </source>
</evidence>
<keyword evidence="13" id="KW-1185">Reference proteome</keyword>
<comment type="caution">
    <text evidence="12">The sequence shown here is derived from an EMBL/GenBank/DDBJ whole genome shotgun (WGS) entry which is preliminary data.</text>
</comment>
<dbReference type="InterPro" id="IPR036691">
    <property type="entry name" value="Endo/exonu/phosph_ase_sf"/>
</dbReference>
<keyword evidence="9" id="KW-0234">DNA repair</keyword>
<dbReference type="Proteomes" id="UP000234275">
    <property type="component" value="Unassembled WGS sequence"/>
</dbReference>
<dbReference type="GO" id="GO:0003697">
    <property type="term" value="F:single-stranded DNA binding"/>
    <property type="evidence" value="ECO:0007669"/>
    <property type="project" value="TreeGrafter"/>
</dbReference>
<evidence type="ECO:0000313" key="13">
    <source>
        <dbReference type="Proteomes" id="UP000234275"/>
    </source>
</evidence>
<dbReference type="OrthoDB" id="9975959at2759"/>
<dbReference type="SUPFAM" id="SSF56219">
    <property type="entry name" value="DNase I-like"/>
    <property type="match status" value="1"/>
</dbReference>
<dbReference type="PANTHER" id="PTHR15822:SF4">
    <property type="entry name" value="TYROSYL-DNA PHOSPHODIESTERASE 2"/>
    <property type="match status" value="1"/>
</dbReference>
<feature type="domain" description="Endonuclease/exonuclease/phosphatase" evidence="11">
    <location>
        <begin position="66"/>
        <end position="327"/>
    </location>
</feature>
<keyword evidence="10" id="KW-0539">Nucleus</keyword>
<dbReference type="VEuPathDB" id="FungiDB:P170DRAFT_433493"/>
<evidence type="ECO:0000256" key="8">
    <source>
        <dbReference type="ARBA" id="ARBA00022842"/>
    </source>
</evidence>
<dbReference type="GO" id="GO:0070260">
    <property type="term" value="F:5'-tyrosyl-DNA phosphodiesterase activity"/>
    <property type="evidence" value="ECO:0007669"/>
    <property type="project" value="TreeGrafter"/>
</dbReference>
<proteinExistence type="predicted"/>
<sequence>MDHLFQKALQQAAALKKQPDSVPWSLDVPWPQAYYSWSDGSKQWHASEPRISSVNSRDITSLALYSWNIDFMLPFPELRMTTALSHLQHLTNQTSDPENTATIIQLQECLASDLLTISQNPWIRETFHMTDIDTSNWGSGLYGTLTLVDKRVAITSCFRVHYAQTKMERDALFVEINLGTGSGKKLRLCNTHLESLAMEPPLRPAQMGVIARQMRGDGIIGAVVMGDFNAIQPSDLSLHADNGLKDAYLELGGQENADEGYTWGQQALPEQRQKFGCSRMDKAFYCGGLKVRSFERVGAGVVVPEEEREARDRLLGLGFERAWVTDHLGVKVVFDLKSELRL</sequence>
<evidence type="ECO:0000313" key="12">
    <source>
        <dbReference type="EMBL" id="PLB51568.1"/>
    </source>
</evidence>
<evidence type="ECO:0000256" key="2">
    <source>
        <dbReference type="ARBA" id="ARBA00001946"/>
    </source>
</evidence>
<comment type="subcellular location">
    <subcellularLocation>
        <location evidence="3">Nucleus</location>
        <location evidence="3">PML body</location>
    </subcellularLocation>
</comment>
<gene>
    <name evidence="12" type="ORF">P170DRAFT_433493</name>
</gene>
<evidence type="ECO:0000256" key="3">
    <source>
        <dbReference type="ARBA" id="ARBA00004322"/>
    </source>
</evidence>
<protein>
    <recommendedName>
        <fullName evidence="11">Endonuclease/exonuclease/phosphatase domain-containing protein</fullName>
    </recommendedName>
</protein>
<dbReference type="InterPro" id="IPR051547">
    <property type="entry name" value="TDP2-like"/>
</dbReference>
<comment type="cofactor">
    <cofactor evidence="2">
        <name>Mg(2+)</name>
        <dbReference type="ChEBI" id="CHEBI:18420"/>
    </cofactor>
</comment>
<keyword evidence="4" id="KW-0540">Nuclease</keyword>
<dbReference type="RefSeq" id="XP_024706870.1">
    <property type="nucleotide sequence ID" value="XM_024848501.1"/>
</dbReference>
<reference evidence="12 13" key="1">
    <citation type="submission" date="2016-12" db="EMBL/GenBank/DDBJ databases">
        <title>The genomes of Aspergillus section Nigri reveals drivers in fungal speciation.</title>
        <authorList>
            <consortium name="DOE Joint Genome Institute"/>
            <person name="Vesth T.C."/>
            <person name="Nybo J."/>
            <person name="Theobald S."/>
            <person name="Brandl J."/>
            <person name="Frisvad J.C."/>
            <person name="Nielsen K.F."/>
            <person name="Lyhne E.K."/>
            <person name="Kogle M.E."/>
            <person name="Kuo A."/>
            <person name="Riley R."/>
            <person name="Clum A."/>
            <person name="Nolan M."/>
            <person name="Lipzen A."/>
            <person name="Salamov A."/>
            <person name="Henrissat B."/>
            <person name="Wiebenga A."/>
            <person name="De Vries R.P."/>
            <person name="Grigoriev I.V."/>
            <person name="Mortensen U.H."/>
            <person name="Andersen M.R."/>
            <person name="Baker S.E."/>
        </authorList>
    </citation>
    <scope>NUCLEOTIDE SEQUENCE [LARGE SCALE GENOMIC DNA]</scope>
    <source>
        <strain evidence="12 13">IBT 23096</strain>
    </source>
</reference>
<dbReference type="GO" id="GO:0046872">
    <property type="term" value="F:metal ion binding"/>
    <property type="evidence" value="ECO:0007669"/>
    <property type="project" value="UniProtKB-KW"/>
</dbReference>
<dbReference type="EMBL" id="MSFO01000002">
    <property type="protein sequence ID" value="PLB51568.1"/>
    <property type="molecule type" value="Genomic_DNA"/>
</dbReference>
<dbReference type="CDD" id="cd09080">
    <property type="entry name" value="TDP2"/>
    <property type="match status" value="1"/>
</dbReference>
<keyword evidence="5" id="KW-0479">Metal-binding</keyword>
<dbReference type="Gene3D" id="3.60.10.10">
    <property type="entry name" value="Endonuclease/exonuclease/phosphatase"/>
    <property type="match status" value="1"/>
</dbReference>
<dbReference type="GO" id="GO:0005737">
    <property type="term" value="C:cytoplasm"/>
    <property type="evidence" value="ECO:0007669"/>
    <property type="project" value="TreeGrafter"/>
</dbReference>
<dbReference type="InterPro" id="IPR005135">
    <property type="entry name" value="Endo/exonuclease/phosphatase"/>
</dbReference>
<evidence type="ECO:0000256" key="4">
    <source>
        <dbReference type="ARBA" id="ARBA00022722"/>
    </source>
</evidence>
<dbReference type="GO" id="GO:0006302">
    <property type="term" value="P:double-strand break repair"/>
    <property type="evidence" value="ECO:0007669"/>
    <property type="project" value="TreeGrafter"/>
</dbReference>
<dbReference type="GO" id="GO:0004518">
    <property type="term" value="F:nuclease activity"/>
    <property type="evidence" value="ECO:0007669"/>
    <property type="project" value="UniProtKB-KW"/>
</dbReference>
<accession>A0A2I2GFA7</accession>
<evidence type="ECO:0000256" key="1">
    <source>
        <dbReference type="ARBA" id="ARBA00001936"/>
    </source>
</evidence>
<name>A0A2I2GFA7_9EURO</name>